<reference evidence="2" key="2">
    <citation type="submission" date="2021-10" db="EMBL/GenBank/DDBJ databases">
        <title>Genome of Winogradskyella sp. E313.</title>
        <authorList>
            <person name="Zhou Y."/>
        </authorList>
    </citation>
    <scope>NUCLEOTIDE SEQUENCE</scope>
    <source>
        <strain evidence="2">E313</strain>
    </source>
</reference>
<evidence type="ECO:0000256" key="1">
    <source>
        <dbReference type="SAM" id="Phobius"/>
    </source>
</evidence>
<accession>A0ABS8EKP6</accession>
<organism evidence="2 3">
    <name type="scientific">Winogradskyella immobilis</name>
    <dbReference type="NCBI Taxonomy" id="2816852"/>
    <lineage>
        <taxon>Bacteria</taxon>
        <taxon>Pseudomonadati</taxon>
        <taxon>Bacteroidota</taxon>
        <taxon>Flavobacteriia</taxon>
        <taxon>Flavobacteriales</taxon>
        <taxon>Flavobacteriaceae</taxon>
        <taxon>Winogradskyella</taxon>
    </lineage>
</organism>
<dbReference type="EMBL" id="JAFMPT010000002">
    <property type="protein sequence ID" value="MCC1483412.1"/>
    <property type="molecule type" value="Genomic_DNA"/>
</dbReference>
<gene>
    <name evidence="2" type="ORF">J1C55_02310</name>
</gene>
<feature type="transmembrane region" description="Helical" evidence="1">
    <location>
        <begin position="49"/>
        <end position="66"/>
    </location>
</feature>
<keyword evidence="3" id="KW-1185">Reference proteome</keyword>
<evidence type="ECO:0000313" key="2">
    <source>
        <dbReference type="EMBL" id="MCC1483412.1"/>
    </source>
</evidence>
<keyword evidence="1" id="KW-0472">Membrane</keyword>
<protein>
    <submittedName>
        <fullName evidence="2">Uncharacterized protein</fullName>
    </submittedName>
</protein>
<comment type="caution">
    <text evidence="2">The sequence shown here is derived from an EMBL/GenBank/DDBJ whole genome shotgun (WGS) entry which is preliminary data.</text>
</comment>
<evidence type="ECO:0000313" key="3">
    <source>
        <dbReference type="Proteomes" id="UP000778797"/>
    </source>
</evidence>
<sequence>MNIASILLFTTSLMQGGPCGVGRPNPPCCDNTPPCGGGPPPPPGLPIDTFVYVLFFIALVYGAYMINKMSKRSLAM</sequence>
<proteinExistence type="predicted"/>
<keyword evidence="1" id="KW-0812">Transmembrane</keyword>
<keyword evidence="1" id="KW-1133">Transmembrane helix</keyword>
<name>A0ABS8EKP6_9FLAO</name>
<dbReference type="Proteomes" id="UP000778797">
    <property type="component" value="Unassembled WGS sequence"/>
</dbReference>
<dbReference type="RefSeq" id="WP_227475859.1">
    <property type="nucleotide sequence ID" value="NZ_JAFMPT010000002.1"/>
</dbReference>
<reference evidence="2" key="1">
    <citation type="submission" date="2021-03" db="EMBL/GenBank/DDBJ databases">
        <authorList>
            <person name="Ping X."/>
        </authorList>
    </citation>
    <scope>NUCLEOTIDE SEQUENCE</scope>
    <source>
        <strain evidence="2">E313</strain>
    </source>
</reference>